<evidence type="ECO:0000256" key="2">
    <source>
        <dbReference type="ARBA" id="ARBA00022692"/>
    </source>
</evidence>
<keyword evidence="4 6" id="KW-0472">Membrane</keyword>
<proteinExistence type="predicted"/>
<evidence type="ECO:0000256" key="5">
    <source>
        <dbReference type="SAM" id="MobiDB-lite"/>
    </source>
</evidence>
<keyword evidence="2 6" id="KW-0812">Transmembrane</keyword>
<evidence type="ECO:0000259" key="7">
    <source>
        <dbReference type="PROSITE" id="PS52015"/>
    </source>
</evidence>
<organism evidence="8 9">
    <name type="scientific">Sphingomonas arantia</name>
    <dbReference type="NCBI Taxonomy" id="1460676"/>
    <lineage>
        <taxon>Bacteria</taxon>
        <taxon>Pseudomonadati</taxon>
        <taxon>Pseudomonadota</taxon>
        <taxon>Alphaproteobacteria</taxon>
        <taxon>Sphingomonadales</taxon>
        <taxon>Sphingomonadaceae</taxon>
        <taxon>Sphingomonas</taxon>
    </lineage>
</organism>
<feature type="region of interest" description="Disordered" evidence="5">
    <location>
        <begin position="54"/>
        <end position="116"/>
    </location>
</feature>
<dbReference type="SUPFAM" id="SSF74653">
    <property type="entry name" value="TolA/TonB C-terminal domain"/>
    <property type="match status" value="1"/>
</dbReference>
<gene>
    <name evidence="8" type="ORF">ACFSGX_05370</name>
</gene>
<sequence length="270" mass="27751">MAAAAPASGPARRRGHPWALIATLLLHAAVLLLVLQHRFESPAASDSTTPTIVELIAEPPPPPPPPPAPPSPPPPPKQPSRSSPPSSGAPRPANAPPARVQTAPLPETVDRTIPTPIPPLLSLPPITLGTALTPPIGIVGPPVSGNGQGGTGSGTANGVGDGTGNGNGDGRGPGYRRAIWLRRPTNFEMRPFWPAQARLLKLSGRVLLACTVRRSGQPDRCEALAETPAGAGFGAAAVAMSRTFRVRPVTRGAAVVDLPVLIPVTFQFIP</sequence>
<keyword evidence="3 6" id="KW-1133">Transmembrane helix</keyword>
<comment type="caution">
    <text evidence="8">The sequence shown here is derived from an EMBL/GenBank/DDBJ whole genome shotgun (WGS) entry which is preliminary data.</text>
</comment>
<evidence type="ECO:0000313" key="9">
    <source>
        <dbReference type="Proteomes" id="UP001597400"/>
    </source>
</evidence>
<feature type="compositionally biased region" description="Low complexity" evidence="5">
    <location>
        <begin position="79"/>
        <end position="99"/>
    </location>
</feature>
<evidence type="ECO:0000256" key="4">
    <source>
        <dbReference type="ARBA" id="ARBA00023136"/>
    </source>
</evidence>
<feature type="compositionally biased region" description="Pro residues" evidence="5">
    <location>
        <begin position="58"/>
        <end position="78"/>
    </location>
</feature>
<dbReference type="InterPro" id="IPR006260">
    <property type="entry name" value="TonB/TolA_C"/>
</dbReference>
<evidence type="ECO:0000256" key="3">
    <source>
        <dbReference type="ARBA" id="ARBA00022989"/>
    </source>
</evidence>
<feature type="region of interest" description="Disordered" evidence="5">
    <location>
        <begin position="143"/>
        <end position="173"/>
    </location>
</feature>
<comment type="subcellular location">
    <subcellularLocation>
        <location evidence="1">Membrane</location>
        <topology evidence="1">Single-pass membrane protein</topology>
    </subcellularLocation>
</comment>
<feature type="domain" description="TonB C-terminal" evidence="7">
    <location>
        <begin position="178"/>
        <end position="270"/>
    </location>
</feature>
<dbReference type="NCBIfam" id="TIGR01352">
    <property type="entry name" value="tonB_Cterm"/>
    <property type="match status" value="1"/>
</dbReference>
<feature type="compositionally biased region" description="Gly residues" evidence="5">
    <location>
        <begin position="146"/>
        <end position="173"/>
    </location>
</feature>
<protein>
    <submittedName>
        <fullName evidence="8">TonB family protein</fullName>
    </submittedName>
</protein>
<dbReference type="Proteomes" id="UP001597400">
    <property type="component" value="Unassembled WGS sequence"/>
</dbReference>
<evidence type="ECO:0000313" key="8">
    <source>
        <dbReference type="EMBL" id="MFD1950194.1"/>
    </source>
</evidence>
<keyword evidence="9" id="KW-1185">Reference proteome</keyword>
<dbReference type="InterPro" id="IPR037682">
    <property type="entry name" value="TonB_C"/>
</dbReference>
<dbReference type="Pfam" id="PF03544">
    <property type="entry name" value="TonB_C"/>
    <property type="match status" value="1"/>
</dbReference>
<dbReference type="Gene3D" id="3.30.1150.10">
    <property type="match status" value="1"/>
</dbReference>
<evidence type="ECO:0000256" key="1">
    <source>
        <dbReference type="ARBA" id="ARBA00004167"/>
    </source>
</evidence>
<dbReference type="PROSITE" id="PS52015">
    <property type="entry name" value="TONB_CTD"/>
    <property type="match status" value="1"/>
</dbReference>
<dbReference type="EMBL" id="JBHUGS010000001">
    <property type="protein sequence ID" value="MFD1950194.1"/>
    <property type="molecule type" value="Genomic_DNA"/>
</dbReference>
<reference evidence="9" key="1">
    <citation type="journal article" date="2019" name="Int. J. Syst. Evol. Microbiol.">
        <title>The Global Catalogue of Microorganisms (GCM) 10K type strain sequencing project: providing services to taxonomists for standard genome sequencing and annotation.</title>
        <authorList>
            <consortium name="The Broad Institute Genomics Platform"/>
            <consortium name="The Broad Institute Genome Sequencing Center for Infectious Disease"/>
            <person name="Wu L."/>
            <person name="Ma J."/>
        </authorList>
    </citation>
    <scope>NUCLEOTIDE SEQUENCE [LARGE SCALE GENOMIC DNA]</scope>
    <source>
        <strain evidence="9">CGMCC 1.12702</strain>
    </source>
</reference>
<dbReference type="RefSeq" id="WP_380928043.1">
    <property type="nucleotide sequence ID" value="NZ_JBHUGS010000001.1"/>
</dbReference>
<evidence type="ECO:0000256" key="6">
    <source>
        <dbReference type="SAM" id="Phobius"/>
    </source>
</evidence>
<name>A0ABW4TXR2_9SPHN</name>
<feature type="transmembrane region" description="Helical" evidence="6">
    <location>
        <begin position="18"/>
        <end position="35"/>
    </location>
</feature>
<accession>A0ABW4TXR2</accession>